<comment type="caution">
    <text evidence="5">The sequence shown here is derived from an EMBL/GenBank/DDBJ whole genome shotgun (WGS) entry which is preliminary data.</text>
</comment>
<dbReference type="InterPro" id="IPR030678">
    <property type="entry name" value="Peptide/Ni-bd"/>
</dbReference>
<dbReference type="CDD" id="cd08512">
    <property type="entry name" value="PBP2_NikA_DppA_OppA_like_7"/>
    <property type="match status" value="1"/>
</dbReference>
<dbReference type="PANTHER" id="PTHR30290">
    <property type="entry name" value="PERIPLASMIC BINDING COMPONENT OF ABC TRANSPORTER"/>
    <property type="match status" value="1"/>
</dbReference>
<dbReference type="Proteomes" id="UP000321306">
    <property type="component" value="Unassembled WGS sequence"/>
</dbReference>
<dbReference type="SUPFAM" id="SSF53850">
    <property type="entry name" value="Periplasmic binding protein-like II"/>
    <property type="match status" value="1"/>
</dbReference>
<dbReference type="PIRSF" id="PIRSF002741">
    <property type="entry name" value="MppA"/>
    <property type="match status" value="1"/>
</dbReference>
<keyword evidence="6" id="KW-1185">Reference proteome</keyword>
<dbReference type="Gene3D" id="3.40.190.10">
    <property type="entry name" value="Periplasmic binding protein-like II"/>
    <property type="match status" value="1"/>
</dbReference>
<evidence type="ECO:0000256" key="3">
    <source>
        <dbReference type="SAM" id="SignalP"/>
    </source>
</evidence>
<dbReference type="Gene3D" id="3.10.105.10">
    <property type="entry name" value="Dipeptide-binding Protein, Domain 3"/>
    <property type="match status" value="1"/>
</dbReference>
<dbReference type="OrthoDB" id="9796817at2"/>
<reference evidence="5 6" key="1">
    <citation type="submission" date="2019-07" db="EMBL/GenBank/DDBJ databases">
        <title>Whole genome shotgun sequence of Deinococcus cellulosilyticus NBRC 106333.</title>
        <authorList>
            <person name="Hosoyama A."/>
            <person name="Uohara A."/>
            <person name="Ohji S."/>
            <person name="Ichikawa N."/>
        </authorList>
    </citation>
    <scope>NUCLEOTIDE SEQUENCE [LARGE SCALE GENOMIC DNA]</scope>
    <source>
        <strain evidence="5 6">NBRC 106333</strain>
    </source>
</reference>
<dbReference type="PANTHER" id="PTHR30290:SF34">
    <property type="entry name" value="ABC TRANSPORTER, PERIPLASMIC OLIGO-PEPTIDE BINDING PROTEIN, PUTATIVE-RELATED"/>
    <property type="match status" value="1"/>
</dbReference>
<dbReference type="Pfam" id="PF00496">
    <property type="entry name" value="SBP_bac_5"/>
    <property type="match status" value="1"/>
</dbReference>
<feature type="chain" id="PRO_5021806737" evidence="3">
    <location>
        <begin position="20"/>
        <end position="569"/>
    </location>
</feature>
<evidence type="ECO:0000313" key="6">
    <source>
        <dbReference type="Proteomes" id="UP000321306"/>
    </source>
</evidence>
<proteinExistence type="inferred from homology"/>
<dbReference type="GO" id="GO:0042597">
    <property type="term" value="C:periplasmic space"/>
    <property type="evidence" value="ECO:0007669"/>
    <property type="project" value="UniProtKB-ARBA"/>
</dbReference>
<dbReference type="EMBL" id="BJXB01000014">
    <property type="protein sequence ID" value="GEM47544.1"/>
    <property type="molecule type" value="Genomic_DNA"/>
</dbReference>
<name>A0A511N3U7_DEIC1</name>
<dbReference type="GO" id="GO:0043190">
    <property type="term" value="C:ATP-binding cassette (ABC) transporter complex"/>
    <property type="evidence" value="ECO:0007669"/>
    <property type="project" value="InterPro"/>
</dbReference>
<dbReference type="InterPro" id="IPR023765">
    <property type="entry name" value="SBP_5_CS"/>
</dbReference>
<gene>
    <name evidence="5" type="ORF">DC3_31790</name>
</gene>
<evidence type="ECO:0000256" key="2">
    <source>
        <dbReference type="ARBA" id="ARBA00022729"/>
    </source>
</evidence>
<dbReference type="Gene3D" id="3.90.76.10">
    <property type="entry name" value="Dipeptide-binding Protein, Domain 1"/>
    <property type="match status" value="1"/>
</dbReference>
<feature type="domain" description="Solute-binding protein family 5" evidence="4">
    <location>
        <begin position="69"/>
        <end position="489"/>
    </location>
</feature>
<protein>
    <submittedName>
        <fullName evidence="5">Peptide ABC transporter substrate-binding protein</fullName>
    </submittedName>
</protein>
<evidence type="ECO:0000256" key="1">
    <source>
        <dbReference type="ARBA" id="ARBA00005695"/>
    </source>
</evidence>
<sequence>MLKRAFLLSAVMLASVAGAQVKNPGTLIDVAFGDWRTFDPADCYEQSCGEVIQNVLETLYFPEGNNASKFVPLLAEGMPEVSNGGKTYTVKIRKNAKFSNGKDLTAEDVAYSIQRTLLASVDSGPAQLLIEPLLGTTDFIRKGGKVGYDQVAAAVQAKGTDTVVFNLARPFAAFIAVLATPYASIYSKADAVAAGDWSGTEKDWEKFNNPAAGTTAFARKLPLGTGPFVLERYDVNQNVVLKRNDNYWRAPAKLQRVIIQNVEDENTRIRMLEAGDADIASINRPAIPRVEKLPGVKVTESNQLTLVALFMNQKINAAGTNYLGSGKLDGKGIPANFFSDVNVRKGMAASFDYNALIKDVLLGAATQQSTVVVKGLLGYSNTLPKYKFDKNQATRYFKAAWKGELWKNGFVLPVFYNSGNNIRKSALEIIKKNVESLNPKFKVDVREIPFSQLIAQGGNSQMTMWALGWGADYADPHNFAFPFLHSDGNYPTQTGYKNAKIDALIGEAVATADTKKRNELYRQIQTLGFNDTPFIPLYQPTFPFVNRDWVKGRVNNPVYADDYYYPMSK</sequence>
<evidence type="ECO:0000259" key="4">
    <source>
        <dbReference type="Pfam" id="PF00496"/>
    </source>
</evidence>
<dbReference type="GO" id="GO:1904680">
    <property type="term" value="F:peptide transmembrane transporter activity"/>
    <property type="evidence" value="ECO:0007669"/>
    <property type="project" value="TreeGrafter"/>
</dbReference>
<dbReference type="AlphaFoldDB" id="A0A511N3U7"/>
<dbReference type="PROSITE" id="PS01040">
    <property type="entry name" value="SBP_BACTERIAL_5"/>
    <property type="match status" value="1"/>
</dbReference>
<dbReference type="InterPro" id="IPR000914">
    <property type="entry name" value="SBP_5_dom"/>
</dbReference>
<dbReference type="InterPro" id="IPR039424">
    <property type="entry name" value="SBP_5"/>
</dbReference>
<feature type="signal peptide" evidence="3">
    <location>
        <begin position="1"/>
        <end position="19"/>
    </location>
</feature>
<evidence type="ECO:0000313" key="5">
    <source>
        <dbReference type="EMBL" id="GEM47544.1"/>
    </source>
</evidence>
<accession>A0A511N3U7</accession>
<dbReference type="GO" id="GO:0015833">
    <property type="term" value="P:peptide transport"/>
    <property type="evidence" value="ECO:0007669"/>
    <property type="project" value="TreeGrafter"/>
</dbReference>
<keyword evidence="2 3" id="KW-0732">Signal</keyword>
<organism evidence="5 6">
    <name type="scientific">Deinococcus cellulosilyticus (strain DSM 18568 / NBRC 106333 / KACC 11606 / 5516J-15)</name>
    <dbReference type="NCBI Taxonomy" id="1223518"/>
    <lineage>
        <taxon>Bacteria</taxon>
        <taxon>Thermotogati</taxon>
        <taxon>Deinococcota</taxon>
        <taxon>Deinococci</taxon>
        <taxon>Deinococcales</taxon>
        <taxon>Deinococcaceae</taxon>
        <taxon>Deinococcus</taxon>
    </lineage>
</organism>
<comment type="similarity">
    <text evidence="1">Belongs to the bacterial solute-binding protein 5 family.</text>
</comment>